<dbReference type="PANTHER" id="PTHR18947:SF39">
    <property type="entry name" value="PROTEIN HOOK"/>
    <property type="match status" value="1"/>
</dbReference>
<reference evidence="15" key="1">
    <citation type="submission" date="2020-08" db="EMBL/GenBank/DDBJ databases">
        <title>Genome sequencing and assembly of the red palm weevil Rhynchophorus ferrugineus.</title>
        <authorList>
            <person name="Dias G.B."/>
            <person name="Bergman C.M."/>
            <person name="Manee M."/>
        </authorList>
    </citation>
    <scope>NUCLEOTIDE SEQUENCE</scope>
    <source>
        <strain evidence="15">AA-2017</strain>
        <tissue evidence="15">Whole larva</tissue>
    </source>
</reference>
<dbReference type="PANTHER" id="PTHR18947">
    <property type="entry name" value="HOOK PROTEINS"/>
    <property type="match status" value="1"/>
</dbReference>
<dbReference type="Pfam" id="PF19047">
    <property type="entry name" value="HOOK_N"/>
    <property type="match status" value="1"/>
</dbReference>
<dbReference type="InterPro" id="IPR043936">
    <property type="entry name" value="HOOK_N"/>
</dbReference>
<gene>
    <name evidence="15" type="ORF">GWI33_021177</name>
</gene>
<dbReference type="EMBL" id="JAACXV010014624">
    <property type="protein sequence ID" value="KAF7265404.1"/>
    <property type="molecule type" value="Genomic_DNA"/>
</dbReference>
<dbReference type="GO" id="GO:0006897">
    <property type="term" value="P:endocytosis"/>
    <property type="evidence" value="ECO:0007669"/>
    <property type="project" value="UniProtKB-KW"/>
</dbReference>
<keyword evidence="8" id="KW-0493">Microtubule</keyword>
<evidence type="ECO:0000256" key="1">
    <source>
        <dbReference type="ARBA" id="ARBA00004177"/>
    </source>
</evidence>
<dbReference type="Pfam" id="PF05622">
    <property type="entry name" value="HOOK"/>
    <property type="match status" value="2"/>
</dbReference>
<keyword evidence="7" id="KW-0254">Endocytosis</keyword>
<evidence type="ECO:0000256" key="8">
    <source>
        <dbReference type="ARBA" id="ARBA00022701"/>
    </source>
</evidence>
<dbReference type="GO" id="GO:0005874">
    <property type="term" value="C:microtubule"/>
    <property type="evidence" value="ECO:0007669"/>
    <property type="project" value="UniProtKB-KW"/>
</dbReference>
<evidence type="ECO:0000313" key="15">
    <source>
        <dbReference type="EMBL" id="KAF7265404.1"/>
    </source>
</evidence>
<evidence type="ECO:0000256" key="5">
    <source>
        <dbReference type="ARBA" id="ARBA00018971"/>
    </source>
</evidence>
<dbReference type="FunFam" id="1.10.418.10:FF:000024">
    <property type="entry name" value="Hook homolog 3 (Drosophila)"/>
    <property type="match status" value="1"/>
</dbReference>
<dbReference type="SUPFAM" id="SSF116907">
    <property type="entry name" value="Hook domain"/>
    <property type="match status" value="1"/>
</dbReference>
<comment type="similarity">
    <text evidence="3">Belongs to the hook family.</text>
</comment>
<dbReference type="AlphaFoldDB" id="A0A834HP92"/>
<dbReference type="GO" id="GO:0008017">
    <property type="term" value="F:microtubule binding"/>
    <property type="evidence" value="ECO:0007669"/>
    <property type="project" value="InterPro"/>
</dbReference>
<sequence length="611" mass="69926">MMDPSEEMCKNLVKWLQQLVPTRSRNIPEICDGVAMMEALVQIAPDNFSKLEPKIKKDVGANWRLRVSNLKKIVEAIVEYYQDILTLHILEIGKPDVNKIGENNDPVQLAKLLRLLLGCAINCERKQDYITLIMQMEESIQRNIMQAIQQLEEITGGPGRSNLSLLILDSDTRVMKLVADLEAANEAKDALNLQCQNLEQQIHILQEEKKNIEIQCLALQDKETKGPDTRKQIELLKEELFKAEVMRDDFKAKLEEQEKQMWDYQQKIAELQVAANDSSRLKDEVDALSESVGKVNDLELALASYKKRLENYQDLKKQAQKSEEKAMEYLHKNLEMEEEITKNSIWKNQCETYKNQLVELQQKLDEETQKADKAQFNLENLESKMAALQAERDRLLLERDSLREENEELKLGHVKSETGAAVSQELLPADLKERLRFLERENKTLKSFQQEAEARQVALDQAVSRAEKLQQQNRSLNQSMLKLEAQLDDMKGSANDASGSTPITTVKKLQEALAAKEHELQVAQAKYQRNLERAREVAANLEQSESNRARGPPMGVLEERLVAAAFYKLGSLLQREAADERLAVLATQGQSFLARQRQPAPRKPQTRFKSK</sequence>
<accession>A0A834HP92</accession>
<evidence type="ECO:0000256" key="7">
    <source>
        <dbReference type="ARBA" id="ARBA00022583"/>
    </source>
</evidence>
<dbReference type="InterPro" id="IPR036872">
    <property type="entry name" value="CH_dom_sf"/>
</dbReference>
<keyword evidence="10 12" id="KW-0175">Coiled coil</keyword>
<keyword evidence="16" id="KW-1185">Reference proteome</keyword>
<evidence type="ECO:0000259" key="14">
    <source>
        <dbReference type="PROSITE" id="PS50021"/>
    </source>
</evidence>
<organism evidence="15 16">
    <name type="scientific">Rhynchophorus ferrugineus</name>
    <name type="common">Red palm weevil</name>
    <name type="synonym">Curculio ferrugineus</name>
    <dbReference type="NCBI Taxonomy" id="354439"/>
    <lineage>
        <taxon>Eukaryota</taxon>
        <taxon>Metazoa</taxon>
        <taxon>Ecdysozoa</taxon>
        <taxon>Arthropoda</taxon>
        <taxon>Hexapoda</taxon>
        <taxon>Insecta</taxon>
        <taxon>Pterygota</taxon>
        <taxon>Neoptera</taxon>
        <taxon>Endopterygota</taxon>
        <taxon>Coleoptera</taxon>
        <taxon>Polyphaga</taxon>
        <taxon>Cucujiformia</taxon>
        <taxon>Curculionidae</taxon>
        <taxon>Dryophthorinae</taxon>
        <taxon>Rhynchophorus</taxon>
    </lineage>
</organism>
<dbReference type="GO" id="GO:0051959">
    <property type="term" value="F:dynein light intermediate chain binding"/>
    <property type="evidence" value="ECO:0007669"/>
    <property type="project" value="TreeGrafter"/>
</dbReference>
<comment type="subcellular location">
    <subcellularLocation>
        <location evidence="2">Cytoplasm</location>
        <location evidence="2">Cytoskeleton</location>
    </subcellularLocation>
    <subcellularLocation>
        <location evidence="1">Endosome</location>
    </subcellularLocation>
</comment>
<dbReference type="Proteomes" id="UP000625711">
    <property type="component" value="Unassembled WGS sequence"/>
</dbReference>
<evidence type="ECO:0000313" key="16">
    <source>
        <dbReference type="Proteomes" id="UP000625711"/>
    </source>
</evidence>
<keyword evidence="11" id="KW-0206">Cytoskeleton</keyword>
<keyword evidence="9" id="KW-0967">Endosome</keyword>
<evidence type="ECO:0000256" key="4">
    <source>
        <dbReference type="ARBA" id="ARBA00011241"/>
    </source>
</evidence>
<dbReference type="PROSITE" id="PS50021">
    <property type="entry name" value="CH"/>
    <property type="match status" value="1"/>
</dbReference>
<evidence type="ECO:0000256" key="12">
    <source>
        <dbReference type="SAM" id="Coils"/>
    </source>
</evidence>
<dbReference type="Gene3D" id="1.10.418.10">
    <property type="entry name" value="Calponin-like domain"/>
    <property type="match status" value="1"/>
</dbReference>
<feature type="domain" description="Calponin-homology (CH)" evidence="14">
    <location>
        <begin position="6"/>
        <end position="120"/>
    </location>
</feature>
<dbReference type="GO" id="GO:0031122">
    <property type="term" value="P:cytoplasmic microtubule organization"/>
    <property type="evidence" value="ECO:0007669"/>
    <property type="project" value="InterPro"/>
</dbReference>
<comment type="subunit">
    <text evidence="4">Homodimer. Interacts with microtubules via its N-terminus.</text>
</comment>
<dbReference type="OrthoDB" id="49395at2759"/>
<dbReference type="GO" id="GO:0005768">
    <property type="term" value="C:endosome"/>
    <property type="evidence" value="ECO:0007669"/>
    <property type="project" value="UniProtKB-SubCell"/>
</dbReference>
<name>A0A834HP92_RHYFE</name>
<protein>
    <recommendedName>
        <fullName evidence="5">Protein hook</fullName>
    </recommendedName>
</protein>
<dbReference type="InterPro" id="IPR008636">
    <property type="entry name" value="Hook_C"/>
</dbReference>
<evidence type="ECO:0000256" key="3">
    <source>
        <dbReference type="ARBA" id="ARBA00006946"/>
    </source>
</evidence>
<evidence type="ECO:0000256" key="6">
    <source>
        <dbReference type="ARBA" id="ARBA00022490"/>
    </source>
</evidence>
<evidence type="ECO:0000256" key="10">
    <source>
        <dbReference type="ARBA" id="ARBA00023054"/>
    </source>
</evidence>
<evidence type="ECO:0000256" key="2">
    <source>
        <dbReference type="ARBA" id="ARBA00004245"/>
    </source>
</evidence>
<feature type="coiled-coil region" evidence="12">
    <location>
        <begin position="174"/>
        <end position="544"/>
    </location>
</feature>
<evidence type="ECO:0000256" key="11">
    <source>
        <dbReference type="ARBA" id="ARBA00023212"/>
    </source>
</evidence>
<dbReference type="InterPro" id="IPR001715">
    <property type="entry name" value="CH_dom"/>
</dbReference>
<keyword evidence="6" id="KW-0963">Cytoplasm</keyword>
<evidence type="ECO:0000256" key="13">
    <source>
        <dbReference type="SAM" id="MobiDB-lite"/>
    </source>
</evidence>
<dbReference type="GO" id="GO:0030705">
    <property type="term" value="P:cytoskeleton-dependent intracellular transport"/>
    <property type="evidence" value="ECO:0007669"/>
    <property type="project" value="InterPro"/>
</dbReference>
<comment type="caution">
    <text evidence="15">The sequence shown here is derived from an EMBL/GenBank/DDBJ whole genome shotgun (WGS) entry which is preliminary data.</text>
</comment>
<proteinExistence type="inferred from homology"/>
<evidence type="ECO:0000256" key="9">
    <source>
        <dbReference type="ARBA" id="ARBA00022753"/>
    </source>
</evidence>
<feature type="region of interest" description="Disordered" evidence="13">
    <location>
        <begin position="590"/>
        <end position="611"/>
    </location>
</feature>
<dbReference type="GO" id="GO:0005813">
    <property type="term" value="C:centrosome"/>
    <property type="evidence" value="ECO:0007669"/>
    <property type="project" value="TreeGrafter"/>
</dbReference>